<dbReference type="AlphaFoldDB" id="E4XHA9"/>
<dbReference type="FunCoup" id="E4XHA9">
    <property type="interactions" value="721"/>
</dbReference>
<reference evidence="5" key="1">
    <citation type="journal article" date="2010" name="Science">
        <title>Plasticity of animal genome architecture unmasked by rapid evolution of a pelagic tunicate.</title>
        <authorList>
            <person name="Denoeud F."/>
            <person name="Henriet S."/>
            <person name="Mungpakdee S."/>
            <person name="Aury J.M."/>
            <person name="Da Silva C."/>
            <person name="Brinkmann H."/>
            <person name="Mikhaleva J."/>
            <person name="Olsen L.C."/>
            <person name="Jubin C."/>
            <person name="Canestro C."/>
            <person name="Bouquet J.M."/>
            <person name="Danks G."/>
            <person name="Poulain J."/>
            <person name="Campsteijn C."/>
            <person name="Adamski M."/>
            <person name="Cross I."/>
            <person name="Yadetie F."/>
            <person name="Muffato M."/>
            <person name="Louis A."/>
            <person name="Butcher S."/>
            <person name="Tsagkogeorga G."/>
            <person name="Konrad A."/>
            <person name="Singh S."/>
            <person name="Jensen M.F."/>
            <person name="Cong E.H."/>
            <person name="Eikeseth-Otteraa H."/>
            <person name="Noel B."/>
            <person name="Anthouard V."/>
            <person name="Porcel B.M."/>
            <person name="Kachouri-Lafond R."/>
            <person name="Nishino A."/>
            <person name="Ugolini M."/>
            <person name="Chourrout P."/>
            <person name="Nishida H."/>
            <person name="Aasland R."/>
            <person name="Huzurbazar S."/>
            <person name="Westhof E."/>
            <person name="Delsuc F."/>
            <person name="Lehrach H."/>
            <person name="Reinhardt R."/>
            <person name="Weissenbach J."/>
            <person name="Roy S.W."/>
            <person name="Artiguenave F."/>
            <person name="Postlethwait J.H."/>
            <person name="Manak J.R."/>
            <person name="Thompson E.M."/>
            <person name="Jaillon O."/>
            <person name="Du Pasquier L."/>
            <person name="Boudinot P."/>
            <person name="Liberles D.A."/>
            <person name="Volff J.N."/>
            <person name="Philippe H."/>
            <person name="Lenhard B."/>
            <person name="Roest Crollius H."/>
            <person name="Wincker P."/>
            <person name="Chourrout D."/>
        </authorList>
    </citation>
    <scope>NUCLEOTIDE SEQUENCE [LARGE SCALE GENOMIC DNA]</scope>
</reference>
<dbReference type="Gene3D" id="3.30.830.10">
    <property type="entry name" value="Metalloenzyme, LuxS/M16 peptidase-like"/>
    <property type="match status" value="2"/>
</dbReference>
<sequence>MAMRRLFGVRGLSVFHRTGHQAALRDALAGFEQLNFTLKTPDPFNVEKRTLSSKATDVNLYSRSALHGNYCTIAIILAAGARHTVDIPNGVTHLDEKMAFGATLDSFRSRTQVREFLEMNGGICDCQTDQEATIFALSIKRDALKEGVQLLMETIFRPDVNLETLSDALQNVDNDLKYLKYELIRDKEILDLACQAGFRGNTIGLQRMMPEESVSKCTNAENIQIWGEHLLAHRKGSYLQSPPSYVGIGVTPDELENAVKNSIHVMENPTWGESTKEERKKYLSQWTGGFVHQNEEAVNSFSIGEEISESYFCMSWEAPSYNSKERATAHVLRALLGGGRSFESGGAGKGLTTILYRVLGSLVGQNFSAFKAFYREFEDSGIFGIYGMCQKENIKQGYQTCINVMKQLENGNFTEGQLVTAINQWTMSNMRHLEVKAQMMEDFAREALVYGHPQRPEEFYQEIAAVTKKDISTLAAKMINSSIPAISILGESSGDDSDLHQKVCMAQFNNQPLIGKQYVRIGDKVYEY</sequence>
<evidence type="ECO:0000256" key="1">
    <source>
        <dbReference type="ARBA" id="ARBA00002123"/>
    </source>
</evidence>
<dbReference type="InterPro" id="IPR011765">
    <property type="entry name" value="Pept_M16_N"/>
</dbReference>
<evidence type="ECO:0000259" key="4">
    <source>
        <dbReference type="Pfam" id="PF05193"/>
    </source>
</evidence>
<proteinExistence type="inferred from homology"/>
<dbReference type="InParanoid" id="E4XHA9"/>
<protein>
    <submittedName>
        <fullName evidence="5">Uncharacterized protein</fullName>
    </submittedName>
</protein>
<comment type="function">
    <text evidence="1">Substrate recognition and binding subunit of the essential mitochondrial processing protease (MPP), which cleaves the mitochondrial sequence off newly imported precursors proteins.</text>
</comment>
<evidence type="ECO:0000256" key="2">
    <source>
        <dbReference type="ARBA" id="ARBA00007261"/>
    </source>
</evidence>
<accession>E4XHA9</accession>
<feature type="domain" description="Peptidase M16 C-terminal" evidence="4">
    <location>
        <begin position="248"/>
        <end position="424"/>
    </location>
</feature>
<keyword evidence="6" id="KW-1185">Reference proteome</keyword>
<dbReference type="Pfam" id="PF05193">
    <property type="entry name" value="Peptidase_M16_C"/>
    <property type="match status" value="1"/>
</dbReference>
<dbReference type="GO" id="GO:0046872">
    <property type="term" value="F:metal ion binding"/>
    <property type="evidence" value="ECO:0007669"/>
    <property type="project" value="InterPro"/>
</dbReference>
<feature type="domain" description="Peptidase M16 N-terminal" evidence="3">
    <location>
        <begin position="68"/>
        <end position="210"/>
    </location>
</feature>
<evidence type="ECO:0000313" key="5">
    <source>
        <dbReference type="EMBL" id="CBY10057.1"/>
    </source>
</evidence>
<dbReference type="SUPFAM" id="SSF63411">
    <property type="entry name" value="LuxS/MPP-like metallohydrolase"/>
    <property type="match status" value="2"/>
</dbReference>
<dbReference type="PANTHER" id="PTHR11851">
    <property type="entry name" value="METALLOPROTEASE"/>
    <property type="match status" value="1"/>
</dbReference>
<dbReference type="GO" id="GO:0005739">
    <property type="term" value="C:mitochondrion"/>
    <property type="evidence" value="ECO:0007669"/>
    <property type="project" value="TreeGrafter"/>
</dbReference>
<dbReference type="PANTHER" id="PTHR11851:SF49">
    <property type="entry name" value="MITOCHONDRIAL-PROCESSING PEPTIDASE SUBUNIT ALPHA"/>
    <property type="match status" value="1"/>
</dbReference>
<evidence type="ECO:0000259" key="3">
    <source>
        <dbReference type="Pfam" id="PF00675"/>
    </source>
</evidence>
<dbReference type="InterPro" id="IPR011249">
    <property type="entry name" value="Metalloenz_LuxS/M16"/>
</dbReference>
<dbReference type="EMBL" id="FN653051">
    <property type="protein sequence ID" value="CBY10057.1"/>
    <property type="molecule type" value="Genomic_DNA"/>
</dbReference>
<evidence type="ECO:0000313" key="6">
    <source>
        <dbReference type="Proteomes" id="UP000001307"/>
    </source>
</evidence>
<dbReference type="GO" id="GO:0006627">
    <property type="term" value="P:protein processing involved in protein targeting to mitochondrion"/>
    <property type="evidence" value="ECO:0007669"/>
    <property type="project" value="TreeGrafter"/>
</dbReference>
<gene>
    <name evidence="5" type="ORF">GSOID_T00010882001</name>
</gene>
<dbReference type="Proteomes" id="UP000001307">
    <property type="component" value="Unassembled WGS sequence"/>
</dbReference>
<name>E4XHA9_OIKDI</name>
<dbReference type="InterPro" id="IPR007863">
    <property type="entry name" value="Peptidase_M16_C"/>
</dbReference>
<dbReference type="OrthoDB" id="277191at2759"/>
<dbReference type="Pfam" id="PF00675">
    <property type="entry name" value="Peptidase_M16"/>
    <property type="match status" value="1"/>
</dbReference>
<comment type="similarity">
    <text evidence="2">Belongs to the peptidase M16 family.</text>
</comment>
<dbReference type="InterPro" id="IPR050361">
    <property type="entry name" value="MPP/UQCRC_Complex"/>
</dbReference>
<organism evidence="5">
    <name type="scientific">Oikopleura dioica</name>
    <name type="common">Tunicate</name>
    <dbReference type="NCBI Taxonomy" id="34765"/>
    <lineage>
        <taxon>Eukaryota</taxon>
        <taxon>Metazoa</taxon>
        <taxon>Chordata</taxon>
        <taxon>Tunicata</taxon>
        <taxon>Appendicularia</taxon>
        <taxon>Copelata</taxon>
        <taxon>Oikopleuridae</taxon>
        <taxon>Oikopleura</taxon>
    </lineage>
</organism>